<evidence type="ECO:0000256" key="4">
    <source>
        <dbReference type="ARBA" id="ARBA00005254"/>
    </source>
</evidence>
<evidence type="ECO:0000256" key="6">
    <source>
        <dbReference type="ARBA" id="ARBA00012064"/>
    </source>
</evidence>
<dbReference type="GO" id="GO:0120518">
    <property type="term" value="F:protein N-terminal-methionine acetyltransferase activity"/>
    <property type="evidence" value="ECO:0007669"/>
    <property type="project" value="UniProtKB-EC"/>
</dbReference>
<evidence type="ECO:0000256" key="1">
    <source>
        <dbReference type="ARBA" id="ARBA00004255"/>
    </source>
</evidence>
<dbReference type="GO" id="GO:0006631">
    <property type="term" value="P:fatty acid metabolic process"/>
    <property type="evidence" value="ECO:0007669"/>
    <property type="project" value="UniProtKB-KW"/>
</dbReference>
<dbReference type="FunFam" id="3.90.226.10:FF:000034">
    <property type="entry name" value="Enoyl-CoA delta isomerase 1"/>
    <property type="match status" value="1"/>
</dbReference>
<evidence type="ECO:0000256" key="34">
    <source>
        <dbReference type="ARBA" id="ARBA00056147"/>
    </source>
</evidence>
<evidence type="ECO:0000256" key="12">
    <source>
        <dbReference type="ARBA" id="ARBA00022946"/>
    </source>
</evidence>
<comment type="subunit">
    <text evidence="5">Homotrimer.</text>
</comment>
<evidence type="ECO:0000256" key="28">
    <source>
        <dbReference type="ARBA" id="ARBA00048017"/>
    </source>
</evidence>
<evidence type="ECO:0000256" key="5">
    <source>
        <dbReference type="ARBA" id="ARBA00011233"/>
    </source>
</evidence>
<evidence type="ECO:0000256" key="10">
    <source>
        <dbReference type="ARBA" id="ARBA00022832"/>
    </source>
</evidence>
<dbReference type="EC" id="2.3.1.259" evidence="19"/>
<keyword evidence="16 42" id="KW-0413">Isomerase</keyword>
<keyword evidence="13" id="KW-0007">Acetylation</keyword>
<dbReference type="Gene3D" id="3.40.630.30">
    <property type="match status" value="1"/>
</dbReference>
<evidence type="ECO:0000313" key="42">
    <source>
        <dbReference type="EMBL" id="CAH2307621.1"/>
    </source>
</evidence>
<keyword evidence="17" id="KW-0012">Acyltransferase</keyword>
<dbReference type="GO" id="GO:0004165">
    <property type="term" value="F:delta(3)-delta(2)-enoyl-CoA isomerase activity"/>
    <property type="evidence" value="ECO:0007669"/>
    <property type="project" value="UniProtKB-EC"/>
</dbReference>
<comment type="pathway">
    <text evidence="3">Lipid metabolism; fatty acid beta-oxidation.</text>
</comment>
<sequence length="477" mass="53518">MAAVTLLRSWAAPARLLAGTLHARTTSIGAWQHCCSRRNFSNSRILVELDEATGVAVLKMKNPPVNSMSLEFLTEFSITLEKLEMDRGCRGVILTSVVPKIFSAGLDITEMCGKSAEHCAAFWRALQEFWIKLYGSNMMTVAAINGSSPAGGCLMAMCCDYRIMADSPKFAIGLNETQLGIVAPFWFKDVMSNVIGNRMTEQSLQLGQMFPAPEALKIGLVDQLVPEDKVESAAAAVVTQWLKVPDHARQLTKSMMRKQYVERLVSQREADINNFVSFITRDSIQKSLQVQRERYPDSWYRDITSNKKFFSLAATYHGQIMGMIVAEIKSRTKVHKEDGDILASSFSGDTQVAYILSLGVVKEFRKQGIGSLLLESLKSHITSTAQDHCKALYLHVLTTNSSAIRFYENRHFHQHHYLPCYYSIRGVLQDAYTYVLYLNGGHPPWTVIYPLWNFVCCTPFCLTQGMVFCLPYSAICC</sequence>
<evidence type="ECO:0000256" key="17">
    <source>
        <dbReference type="ARBA" id="ARBA00023315"/>
    </source>
</evidence>
<dbReference type="GO" id="GO:0005759">
    <property type="term" value="C:mitochondrial matrix"/>
    <property type="evidence" value="ECO:0007669"/>
    <property type="project" value="UniProtKB-SubCell"/>
</dbReference>
<evidence type="ECO:0000256" key="31">
    <source>
        <dbReference type="ARBA" id="ARBA00051293"/>
    </source>
</evidence>
<evidence type="ECO:0000256" key="22">
    <source>
        <dbReference type="ARBA" id="ARBA00030719"/>
    </source>
</evidence>
<comment type="catalytic activity">
    <reaction evidence="32">
        <text>(3Z)-dodecenoyl-CoA = (2E)-dodecenoyl-CoA</text>
        <dbReference type="Rhea" id="RHEA:23716"/>
        <dbReference type="ChEBI" id="CHEBI:57330"/>
        <dbReference type="ChEBI" id="CHEBI:58543"/>
        <dbReference type="EC" id="5.3.3.8"/>
    </reaction>
    <physiologicalReaction direction="left-to-right" evidence="32">
        <dbReference type="Rhea" id="RHEA:23717"/>
    </physiologicalReaction>
</comment>
<evidence type="ECO:0000256" key="21">
    <source>
        <dbReference type="ARBA" id="ARBA00030199"/>
    </source>
</evidence>
<dbReference type="GO" id="GO:0007059">
    <property type="term" value="P:chromosome segregation"/>
    <property type="evidence" value="ECO:0007669"/>
    <property type="project" value="UniProtKB-KW"/>
</dbReference>
<reference evidence="42" key="1">
    <citation type="submission" date="2022-03" db="EMBL/GenBank/DDBJ databases">
        <authorList>
            <person name="Alioto T."/>
            <person name="Alioto T."/>
            <person name="Gomez Garrido J."/>
        </authorList>
    </citation>
    <scope>NUCLEOTIDE SEQUENCE</scope>
</reference>
<dbReference type="GO" id="GO:0004402">
    <property type="term" value="F:histone acetyltransferase activity"/>
    <property type="evidence" value="ECO:0007669"/>
    <property type="project" value="TreeGrafter"/>
</dbReference>
<dbReference type="Gene3D" id="3.90.226.10">
    <property type="entry name" value="2-enoyl-CoA Hydratase, Chain A, domain 1"/>
    <property type="match status" value="1"/>
</dbReference>
<dbReference type="PROSITE" id="PS51186">
    <property type="entry name" value="GNAT"/>
    <property type="match status" value="1"/>
</dbReference>
<dbReference type="PANTHER" id="PTHR14744">
    <property type="entry name" value="N-ALPHA-ACETYLTRANSFERASE 60"/>
    <property type="match status" value="1"/>
</dbReference>
<comment type="catalytic activity">
    <reaction evidence="31">
        <text>(2E)-tetradecenoyl-CoA = (3Z)-tetradecenoyl-CoA</text>
        <dbReference type="Rhea" id="RHEA:29847"/>
        <dbReference type="ChEBI" id="CHEBI:61405"/>
        <dbReference type="ChEBI" id="CHEBI:61968"/>
    </reaction>
    <physiologicalReaction direction="right-to-left" evidence="31">
        <dbReference type="Rhea" id="RHEA:29849"/>
    </physiologicalReaction>
</comment>
<comment type="catalytic activity">
    <reaction evidence="30">
        <text>(3Z)-decenoyl-CoA = (2E)-decenoyl-CoA</text>
        <dbReference type="Rhea" id="RHEA:77195"/>
        <dbReference type="ChEBI" id="CHEBI:61406"/>
        <dbReference type="ChEBI" id="CHEBI:195601"/>
    </reaction>
    <physiologicalReaction direction="left-to-right" evidence="30">
        <dbReference type="Rhea" id="RHEA:77196"/>
    </physiologicalReaction>
</comment>
<organism evidence="42 43">
    <name type="scientific">Pelobates cultripes</name>
    <name type="common">Western spadefoot toad</name>
    <dbReference type="NCBI Taxonomy" id="61616"/>
    <lineage>
        <taxon>Eukaryota</taxon>
        <taxon>Metazoa</taxon>
        <taxon>Chordata</taxon>
        <taxon>Craniata</taxon>
        <taxon>Vertebrata</taxon>
        <taxon>Euteleostomi</taxon>
        <taxon>Amphibia</taxon>
        <taxon>Batrachia</taxon>
        <taxon>Anura</taxon>
        <taxon>Pelobatoidea</taxon>
        <taxon>Pelobatidae</taxon>
        <taxon>Pelobates</taxon>
    </lineage>
</organism>
<dbReference type="PANTHER" id="PTHR14744:SF15">
    <property type="entry name" value="N-ALPHA-ACETYLTRANSFERASE 60"/>
    <property type="match status" value="1"/>
</dbReference>
<dbReference type="CDD" id="cd04301">
    <property type="entry name" value="NAT_SF"/>
    <property type="match status" value="1"/>
</dbReference>
<evidence type="ECO:0000256" key="36">
    <source>
        <dbReference type="ARBA" id="ARBA00076241"/>
    </source>
</evidence>
<evidence type="ECO:0000256" key="14">
    <source>
        <dbReference type="ARBA" id="ARBA00023098"/>
    </source>
</evidence>
<keyword evidence="11" id="KW-0156">Chromatin regulator</keyword>
<evidence type="ECO:0000256" key="11">
    <source>
        <dbReference type="ARBA" id="ARBA00022853"/>
    </source>
</evidence>
<evidence type="ECO:0000256" key="29">
    <source>
        <dbReference type="ARBA" id="ARBA00048848"/>
    </source>
</evidence>
<dbReference type="InterPro" id="IPR001753">
    <property type="entry name" value="Enoyl-CoA_hydra/iso"/>
</dbReference>
<dbReference type="SUPFAM" id="SSF52096">
    <property type="entry name" value="ClpP/crotonase"/>
    <property type="match status" value="1"/>
</dbReference>
<keyword evidence="15" id="KW-0496">Mitochondrion</keyword>
<evidence type="ECO:0000259" key="41">
    <source>
        <dbReference type="PROSITE" id="PS51186"/>
    </source>
</evidence>
<comment type="similarity">
    <text evidence="18">Belongs to the acetyltransferase family. NAA60 subfamily.</text>
</comment>
<evidence type="ECO:0000256" key="24">
    <source>
        <dbReference type="ARBA" id="ARBA00035949"/>
    </source>
</evidence>
<evidence type="ECO:0000256" key="37">
    <source>
        <dbReference type="ARBA" id="ARBA00078358"/>
    </source>
</evidence>
<dbReference type="Proteomes" id="UP001295444">
    <property type="component" value="Chromosome 07"/>
</dbReference>
<evidence type="ECO:0000256" key="3">
    <source>
        <dbReference type="ARBA" id="ARBA00005005"/>
    </source>
</evidence>
<evidence type="ECO:0000256" key="23">
    <source>
        <dbReference type="ARBA" id="ARBA00032908"/>
    </source>
</evidence>
<dbReference type="Pfam" id="PF00378">
    <property type="entry name" value="ECH_1"/>
    <property type="match status" value="1"/>
</dbReference>
<dbReference type="EC" id="2.3.1.48" evidence="7"/>
<comment type="catalytic activity">
    <reaction evidence="28">
        <text>L-lysyl-[protein] + acetyl-CoA = N(6)-acetyl-L-lysyl-[protein] + CoA + H(+)</text>
        <dbReference type="Rhea" id="RHEA:45948"/>
        <dbReference type="Rhea" id="RHEA-COMP:9752"/>
        <dbReference type="Rhea" id="RHEA-COMP:10731"/>
        <dbReference type="ChEBI" id="CHEBI:15378"/>
        <dbReference type="ChEBI" id="CHEBI:29969"/>
        <dbReference type="ChEBI" id="CHEBI:57287"/>
        <dbReference type="ChEBI" id="CHEBI:57288"/>
        <dbReference type="ChEBI" id="CHEBI:61930"/>
        <dbReference type="EC" id="2.3.1.48"/>
    </reaction>
</comment>
<dbReference type="InterPro" id="IPR000182">
    <property type="entry name" value="GNAT_dom"/>
</dbReference>
<dbReference type="AlphaFoldDB" id="A0AAD1SV43"/>
<evidence type="ECO:0000256" key="9">
    <source>
        <dbReference type="ARBA" id="ARBA00022829"/>
    </source>
</evidence>
<evidence type="ECO:0000256" key="16">
    <source>
        <dbReference type="ARBA" id="ARBA00023235"/>
    </source>
</evidence>
<comment type="catalytic activity">
    <reaction evidence="33">
        <text>(3Z)-octenoyl-CoA = (2E)-octenoyl-CoA</text>
        <dbReference type="Rhea" id="RHEA:46044"/>
        <dbReference type="ChEBI" id="CHEBI:62242"/>
        <dbReference type="ChEBI" id="CHEBI:85640"/>
    </reaction>
    <physiologicalReaction direction="left-to-right" evidence="33">
        <dbReference type="Rhea" id="RHEA:46045"/>
    </physiologicalReaction>
</comment>
<feature type="domain" description="N-acetyltransferase" evidence="41">
    <location>
        <begin position="262"/>
        <end position="439"/>
    </location>
</feature>
<comment type="similarity">
    <text evidence="4 40">Belongs to the enoyl-CoA hydratase/isomerase family.</text>
</comment>
<evidence type="ECO:0000256" key="2">
    <source>
        <dbReference type="ARBA" id="ARBA00004305"/>
    </source>
</evidence>
<dbReference type="GO" id="GO:0000139">
    <property type="term" value="C:Golgi membrane"/>
    <property type="evidence" value="ECO:0007669"/>
    <property type="project" value="UniProtKB-SubCell"/>
</dbReference>
<keyword evidence="12" id="KW-0809">Transit peptide</keyword>
<dbReference type="Pfam" id="PF13508">
    <property type="entry name" value="Acetyltransf_7"/>
    <property type="match status" value="1"/>
</dbReference>
<evidence type="ECO:0000256" key="30">
    <source>
        <dbReference type="ARBA" id="ARBA00050938"/>
    </source>
</evidence>
<proteinExistence type="inferred from homology"/>
<evidence type="ECO:0000256" key="39">
    <source>
        <dbReference type="ARBA" id="ARBA00083575"/>
    </source>
</evidence>
<evidence type="ECO:0000256" key="25">
    <source>
        <dbReference type="ARBA" id="ARBA00036336"/>
    </source>
</evidence>
<dbReference type="PROSITE" id="PS00166">
    <property type="entry name" value="ENOYL_COA_HYDRATASE"/>
    <property type="match status" value="1"/>
</dbReference>
<evidence type="ECO:0000256" key="40">
    <source>
        <dbReference type="RuleBase" id="RU003707"/>
    </source>
</evidence>
<evidence type="ECO:0000256" key="27">
    <source>
        <dbReference type="ARBA" id="ARBA00047003"/>
    </source>
</evidence>
<evidence type="ECO:0000256" key="26">
    <source>
        <dbReference type="ARBA" id="ARBA00045375"/>
    </source>
</evidence>
<keyword evidence="43" id="KW-1185">Reference proteome</keyword>
<comment type="function">
    <text evidence="34">Key enzyme of fatty acid beta-oxidation. Able to isomerize both 3-cis (3Z) and 3-trans (3E) double bonds into the 2-trans (2E) form in a range of enoyl-CoA species, with a preference for (3Z)-enoyl-CoAs over (3E)-enoyl-CoAs. The catalytic efficiency of this enzyme is not affected by the fatty acyl chain length.</text>
</comment>
<evidence type="ECO:0000256" key="7">
    <source>
        <dbReference type="ARBA" id="ARBA00013184"/>
    </source>
</evidence>
<evidence type="ECO:0000256" key="15">
    <source>
        <dbReference type="ARBA" id="ARBA00023128"/>
    </source>
</evidence>
<dbReference type="InterPro" id="IPR045141">
    <property type="entry name" value="NAA60-like"/>
</dbReference>
<accession>A0AAD1SV43</accession>
<comment type="catalytic activity">
    <reaction evidence="29">
        <text>N-terminal L-methionyl-[transmembrane protein] + acetyl-CoA = N-terminal N(alpha)-acetyl-L-methionyl-[transmembrane protein] + CoA + H(+)</text>
        <dbReference type="Rhea" id="RHEA:50604"/>
        <dbReference type="Rhea" id="RHEA-COMP:12745"/>
        <dbReference type="Rhea" id="RHEA-COMP:12746"/>
        <dbReference type="ChEBI" id="CHEBI:15378"/>
        <dbReference type="ChEBI" id="CHEBI:57287"/>
        <dbReference type="ChEBI" id="CHEBI:57288"/>
        <dbReference type="ChEBI" id="CHEBI:64731"/>
        <dbReference type="ChEBI" id="CHEBI:133414"/>
        <dbReference type="EC" id="2.3.1.259"/>
    </reaction>
</comment>
<keyword evidence="10" id="KW-0276">Fatty acid metabolism</keyword>
<dbReference type="EMBL" id="OW240918">
    <property type="protein sequence ID" value="CAH2307621.1"/>
    <property type="molecule type" value="Genomic_DNA"/>
</dbReference>
<name>A0AAD1SV43_PELCU</name>
<dbReference type="CDD" id="cd06558">
    <property type="entry name" value="crotonase-like"/>
    <property type="match status" value="1"/>
</dbReference>
<comment type="catalytic activity">
    <reaction evidence="24">
        <text>a (3E)-enoyl-CoA = a 4-saturated (2E)-enoyl-CoA</text>
        <dbReference type="Rhea" id="RHEA:45228"/>
        <dbReference type="ChEBI" id="CHEBI:58521"/>
        <dbReference type="ChEBI" id="CHEBI:85097"/>
        <dbReference type="EC" id="5.3.3.8"/>
    </reaction>
    <physiologicalReaction direction="left-to-right" evidence="24">
        <dbReference type="Rhea" id="RHEA:45229"/>
    </physiologicalReaction>
</comment>
<keyword evidence="9" id="KW-0159">Chromosome partition</keyword>
<comment type="catalytic activity">
    <reaction evidence="25">
        <text>(3Z)-hexenoyl-CoA = (2E)-hexenoyl-CoA</text>
        <dbReference type="Rhea" id="RHEA:45748"/>
        <dbReference type="ChEBI" id="CHEBI:62077"/>
        <dbReference type="ChEBI" id="CHEBI:85415"/>
    </reaction>
    <physiologicalReaction direction="left-to-right" evidence="25">
        <dbReference type="Rhea" id="RHEA:45749"/>
    </physiologicalReaction>
</comment>
<comment type="function">
    <text evidence="26">N-alpha-acetyltransferase that specifically mediates the acetylation of N-terminal residues of the transmembrane proteins, with a strong preference for N-termini facing the cytosol. Displays N-terminal acetyltransferase activity towards a range of N-terminal sequences including those starting with Met-Lys, Met-Val, Met-Ala and Met-Met. Required for normal chromosomal segregation during anaphase. May also show histone acetyltransferase activity; such results are however unclear in vivo and would require additional experimental evidences.</text>
</comment>
<evidence type="ECO:0000256" key="19">
    <source>
        <dbReference type="ARBA" id="ARBA00026111"/>
    </source>
</evidence>
<evidence type="ECO:0000256" key="33">
    <source>
        <dbReference type="ARBA" id="ARBA00052542"/>
    </source>
</evidence>
<dbReference type="SUPFAM" id="SSF55729">
    <property type="entry name" value="Acyl-CoA N-acyltransferases (Nat)"/>
    <property type="match status" value="1"/>
</dbReference>
<evidence type="ECO:0000256" key="8">
    <source>
        <dbReference type="ARBA" id="ARBA00022679"/>
    </source>
</evidence>
<protein>
    <recommendedName>
        <fullName evidence="35">Enoyl-CoA delta isomerase 1, mitochondrial</fullName>
        <ecNumber evidence="19">2.3.1.259</ecNumber>
        <ecNumber evidence="7">2.3.1.48</ecNumber>
        <ecNumber evidence="6">5.3.3.8</ecNumber>
    </recommendedName>
    <alternativeName>
        <fullName evidence="39">3,2-trans-enoyl-CoA isomerase</fullName>
    </alternativeName>
    <alternativeName>
        <fullName evidence="36 37">Delta(3),Delta(2)-enoyl-CoA isomerase</fullName>
    </alternativeName>
    <alternativeName>
        <fullName evidence="38">Dodecenoyl-CoA isomerase</fullName>
    </alternativeName>
    <alternativeName>
        <fullName evidence="22">Histone acetyltransferase type B protein 4</fullName>
    </alternativeName>
    <alternativeName>
        <fullName evidence="23">N-acetyltransferase 15</fullName>
    </alternativeName>
    <alternativeName>
        <fullName evidence="20">N-alpha-acetyltransferase 60</fullName>
    </alternativeName>
    <alternativeName>
        <fullName evidence="21">N-alpha-acetyltransferase F</fullName>
    </alternativeName>
</protein>
<evidence type="ECO:0000256" key="13">
    <source>
        <dbReference type="ARBA" id="ARBA00022990"/>
    </source>
</evidence>
<evidence type="ECO:0000256" key="18">
    <source>
        <dbReference type="ARBA" id="ARBA00025774"/>
    </source>
</evidence>
<evidence type="ECO:0000256" key="35">
    <source>
        <dbReference type="ARBA" id="ARBA00068317"/>
    </source>
</evidence>
<evidence type="ECO:0000256" key="32">
    <source>
        <dbReference type="ARBA" id="ARBA00052376"/>
    </source>
</evidence>
<evidence type="ECO:0000256" key="38">
    <source>
        <dbReference type="ARBA" id="ARBA00082088"/>
    </source>
</evidence>
<comment type="subcellular location">
    <subcellularLocation>
        <location evidence="1">Golgi apparatus membrane</location>
        <topology evidence="1">Peripheral membrane protein</topology>
        <orientation evidence="1">Cytoplasmic side</orientation>
    </subcellularLocation>
    <subcellularLocation>
        <location evidence="2">Mitochondrion matrix</location>
    </subcellularLocation>
</comment>
<dbReference type="Gene3D" id="6.10.250.170">
    <property type="match status" value="1"/>
</dbReference>
<keyword evidence="8" id="KW-0808">Transferase</keyword>
<dbReference type="InterPro" id="IPR029045">
    <property type="entry name" value="ClpP/crotonase-like_dom_sf"/>
</dbReference>
<gene>
    <name evidence="42" type="ORF">PECUL_23A028992</name>
</gene>
<evidence type="ECO:0000313" key="43">
    <source>
        <dbReference type="Proteomes" id="UP001295444"/>
    </source>
</evidence>
<keyword evidence="14" id="KW-0443">Lipid metabolism</keyword>
<evidence type="ECO:0000256" key="20">
    <source>
        <dbReference type="ARBA" id="ARBA00026144"/>
    </source>
</evidence>
<dbReference type="InterPro" id="IPR016181">
    <property type="entry name" value="Acyl_CoA_acyltransferase"/>
</dbReference>
<dbReference type="InterPro" id="IPR018376">
    <property type="entry name" value="Enoyl-CoA_hyd/isom_CS"/>
</dbReference>
<comment type="subunit">
    <text evidence="27">Monomer and homodimer; monomer in presence of substrate and homodimer in its absence.</text>
</comment>
<dbReference type="EC" id="5.3.3.8" evidence="6"/>